<dbReference type="InterPro" id="IPR005625">
    <property type="entry name" value="PepSY-ass_TM"/>
</dbReference>
<feature type="transmembrane region" description="Helical" evidence="1">
    <location>
        <begin position="258"/>
        <end position="284"/>
    </location>
</feature>
<evidence type="ECO:0000313" key="2">
    <source>
        <dbReference type="EMBL" id="OHX64592.1"/>
    </source>
</evidence>
<name>A0A1S1YU87_FLAPC</name>
<keyword evidence="1" id="KW-0472">Membrane</keyword>
<dbReference type="RefSeq" id="WP_044217144.1">
    <property type="nucleotide sequence ID" value="NZ_JRYR02000002.1"/>
</dbReference>
<dbReference type="SUPFAM" id="SSF110296">
    <property type="entry name" value="Oligoxyloglucan reducing end-specific cellobiohydrolase"/>
    <property type="match status" value="1"/>
</dbReference>
<dbReference type="Proteomes" id="UP000179797">
    <property type="component" value="Unassembled WGS sequence"/>
</dbReference>
<keyword evidence="1" id="KW-0812">Transmembrane</keyword>
<sequence length="524" mass="60867">MKRSKRLYHFSKKWHKYIGISISLILIWMSVSGILLNHIDLCAPFNVSKTWLPSDYLPQHWNRGMIRDAAYIGTDTVLVGGNAGLWISTDKGQTFNSWNDFESYSYYRKINSLFYYQESQQVLLSCYGGLYVIDLHQKTSKRIELPSEYREKVVKSIPYKEHLIVVTENHVFKGNLSSLSNFEDLAISKDQMTDYNLISYTFALHSGWLWGLPGKIVYDIISLLLIFLSVTALYITFRKKKKPSNIDKKKKVNKWMGWMIKNHTNIGVYVSLFLLIIGGTGFFMRPPALVALVDGQVPLKYVPNGLIQNQWYHSIRNATINTDTDELILDTKEGVYKGDLKHNAIFTKQDWAVNIFVMGATVLDYKGEGHYLVGSFYGLFDYKEGDDFSYDIIYGKGVEKYNGMERPADYMVMGYFKSPDGIHFISTFQHGLLSIFKTTEESIYAMPQSLIDQYHIPLWNYMFELHNGRLFNFLFGKIGILFIPILSLLFLFITFSGVHEYLYRKRQKIKKTCTKWYQSLFRKG</sequence>
<gene>
    <name evidence="2" type="ORF">NH26_23765</name>
</gene>
<keyword evidence="1" id="KW-1133">Transmembrane helix</keyword>
<feature type="transmembrane region" description="Helical" evidence="1">
    <location>
        <begin position="20"/>
        <end position="39"/>
    </location>
</feature>
<keyword evidence="3" id="KW-1185">Reference proteome</keyword>
<reference evidence="2 3" key="1">
    <citation type="journal article" date="2012" name="Int. J. Syst. Evol. Microbiol.">
        <title>Flammeovirga pacifica sp. nov., isolated from deep-sea sediment.</title>
        <authorList>
            <person name="Xu H."/>
            <person name="Fu Y."/>
            <person name="Yang N."/>
            <person name="Ding Z."/>
            <person name="Lai Q."/>
            <person name="Zeng R."/>
        </authorList>
    </citation>
    <scope>NUCLEOTIDE SEQUENCE [LARGE SCALE GENOMIC DNA]</scope>
    <source>
        <strain evidence="3">DSM 24597 / LMG 26175 / WPAGA1</strain>
    </source>
</reference>
<dbReference type="STRING" id="915059.NH26_23765"/>
<dbReference type="OrthoDB" id="1111139at2"/>
<evidence type="ECO:0000313" key="3">
    <source>
        <dbReference type="Proteomes" id="UP000179797"/>
    </source>
</evidence>
<dbReference type="Pfam" id="PF03929">
    <property type="entry name" value="PepSY_TM"/>
    <property type="match status" value="1"/>
</dbReference>
<feature type="transmembrane region" description="Helical" evidence="1">
    <location>
        <begin position="478"/>
        <end position="502"/>
    </location>
</feature>
<evidence type="ECO:0000256" key="1">
    <source>
        <dbReference type="SAM" id="Phobius"/>
    </source>
</evidence>
<protein>
    <recommendedName>
        <fullName evidence="4">Peptidase</fullName>
    </recommendedName>
</protein>
<dbReference type="PANTHER" id="PTHR34219">
    <property type="entry name" value="IRON-REGULATED INNER MEMBRANE PROTEIN-RELATED"/>
    <property type="match status" value="1"/>
</dbReference>
<evidence type="ECO:0008006" key="4">
    <source>
        <dbReference type="Google" id="ProtNLM"/>
    </source>
</evidence>
<dbReference type="AlphaFoldDB" id="A0A1S1YU87"/>
<comment type="caution">
    <text evidence="2">The sequence shown here is derived from an EMBL/GenBank/DDBJ whole genome shotgun (WGS) entry which is preliminary data.</text>
</comment>
<feature type="transmembrane region" description="Helical" evidence="1">
    <location>
        <begin position="216"/>
        <end position="237"/>
    </location>
</feature>
<dbReference type="EMBL" id="JRYR02000002">
    <property type="protein sequence ID" value="OHX64592.1"/>
    <property type="molecule type" value="Genomic_DNA"/>
</dbReference>
<accession>A0A1S1YU87</accession>
<proteinExistence type="predicted"/>
<organism evidence="2 3">
    <name type="scientific">Flammeovirga pacifica</name>
    <dbReference type="NCBI Taxonomy" id="915059"/>
    <lineage>
        <taxon>Bacteria</taxon>
        <taxon>Pseudomonadati</taxon>
        <taxon>Bacteroidota</taxon>
        <taxon>Cytophagia</taxon>
        <taxon>Cytophagales</taxon>
        <taxon>Flammeovirgaceae</taxon>
        <taxon>Flammeovirga</taxon>
    </lineage>
</organism>